<gene>
    <name evidence="1" type="primary">ORF13420</name>
</gene>
<sequence length="83" mass="9665">MSRSRFESTTFREHGKVLNRRPLQQLCLRELLAPSVTMISWWLEDVTLHCAQLSSCIKRNDSLCNEAKWKPTIPTFLTTCLIN</sequence>
<organism evidence="1">
    <name type="scientific">Arion vulgaris</name>
    <dbReference type="NCBI Taxonomy" id="1028688"/>
    <lineage>
        <taxon>Eukaryota</taxon>
        <taxon>Metazoa</taxon>
        <taxon>Spiralia</taxon>
        <taxon>Lophotrochozoa</taxon>
        <taxon>Mollusca</taxon>
        <taxon>Gastropoda</taxon>
        <taxon>Heterobranchia</taxon>
        <taxon>Euthyneura</taxon>
        <taxon>Panpulmonata</taxon>
        <taxon>Eupulmonata</taxon>
        <taxon>Stylommatophora</taxon>
        <taxon>Helicina</taxon>
        <taxon>Arionoidea</taxon>
        <taxon>Arionidae</taxon>
        <taxon>Arion</taxon>
    </lineage>
</organism>
<dbReference type="AlphaFoldDB" id="A0A0B6Y6M4"/>
<name>A0A0B6Y6M4_9EUPU</name>
<accession>A0A0B6Y6M4</accession>
<protein>
    <submittedName>
        <fullName evidence="1">Uncharacterized protein</fullName>
    </submittedName>
</protein>
<reference evidence="1" key="1">
    <citation type="submission" date="2014-12" db="EMBL/GenBank/DDBJ databases">
        <title>Insight into the proteome of Arion vulgaris.</title>
        <authorList>
            <person name="Aradska J."/>
            <person name="Bulat T."/>
            <person name="Smidak R."/>
            <person name="Sarate P."/>
            <person name="Gangsoo J."/>
            <person name="Sialana F."/>
            <person name="Bilban M."/>
            <person name="Lubec G."/>
        </authorList>
    </citation>
    <scope>NUCLEOTIDE SEQUENCE</scope>
    <source>
        <tissue evidence="1">Skin</tissue>
    </source>
</reference>
<evidence type="ECO:0000313" key="1">
    <source>
        <dbReference type="EMBL" id="CEK51441.1"/>
    </source>
</evidence>
<proteinExistence type="predicted"/>
<dbReference type="EMBL" id="HACG01004576">
    <property type="protein sequence ID" value="CEK51441.1"/>
    <property type="molecule type" value="Transcribed_RNA"/>
</dbReference>